<name>A0ABS6JJ23_9BACI</name>
<feature type="domain" description="Spore coat protein X/V" evidence="1">
    <location>
        <begin position="2"/>
        <end position="27"/>
    </location>
</feature>
<gene>
    <name evidence="2" type="ORF">KS419_11305</name>
</gene>
<protein>
    <submittedName>
        <fullName evidence="2">Spore coat protein</fullName>
    </submittedName>
</protein>
<comment type="caution">
    <text evidence="2">The sequence shown here is derived from an EMBL/GenBank/DDBJ whole genome shotgun (WGS) entry which is preliminary data.</text>
</comment>
<keyword evidence="2" id="KW-0946">Virion</keyword>
<organism evidence="2 3">
    <name type="scientific">Evansella tamaricis</name>
    <dbReference type="NCBI Taxonomy" id="2069301"/>
    <lineage>
        <taxon>Bacteria</taxon>
        <taxon>Bacillati</taxon>
        <taxon>Bacillota</taxon>
        <taxon>Bacilli</taxon>
        <taxon>Bacillales</taxon>
        <taxon>Bacillaceae</taxon>
        <taxon>Evansella</taxon>
    </lineage>
</organism>
<dbReference type="Proteomes" id="UP000784880">
    <property type="component" value="Unassembled WGS sequence"/>
</dbReference>
<dbReference type="InterPro" id="IPR011428">
    <property type="entry name" value="Spore_coat_X/V"/>
</dbReference>
<sequence length="37" mass="3734">MSTDTKAAINLQAGLQASIAVLISISVADSDTADKLT</sequence>
<evidence type="ECO:0000313" key="3">
    <source>
        <dbReference type="Proteomes" id="UP000784880"/>
    </source>
</evidence>
<dbReference type="RefSeq" id="WP_217066524.1">
    <property type="nucleotide sequence ID" value="NZ_JAHQCS010000096.1"/>
</dbReference>
<accession>A0ABS6JJ23</accession>
<dbReference type="Pfam" id="PF07552">
    <property type="entry name" value="Coat_X"/>
    <property type="match status" value="1"/>
</dbReference>
<evidence type="ECO:0000313" key="2">
    <source>
        <dbReference type="EMBL" id="MBU9712328.1"/>
    </source>
</evidence>
<keyword evidence="3" id="KW-1185">Reference proteome</keyword>
<reference evidence="2 3" key="1">
    <citation type="submission" date="2021-06" db="EMBL/GenBank/DDBJ databases">
        <title>Bacillus sp. RD4P76, an endophyte from a halophyte.</title>
        <authorList>
            <person name="Sun J.-Q."/>
        </authorList>
    </citation>
    <scope>NUCLEOTIDE SEQUENCE [LARGE SCALE GENOMIC DNA]</scope>
    <source>
        <strain evidence="2 3">CGMCC 1.15917</strain>
    </source>
</reference>
<evidence type="ECO:0000259" key="1">
    <source>
        <dbReference type="Pfam" id="PF07552"/>
    </source>
</evidence>
<dbReference type="EMBL" id="JAHQCS010000096">
    <property type="protein sequence ID" value="MBU9712328.1"/>
    <property type="molecule type" value="Genomic_DNA"/>
</dbReference>
<keyword evidence="2" id="KW-0167">Capsid protein</keyword>
<proteinExistence type="predicted"/>